<dbReference type="PANTHER" id="PTHR32063:SF18">
    <property type="entry name" value="CATION EFFLUX SYSTEM PROTEIN"/>
    <property type="match status" value="1"/>
</dbReference>
<evidence type="ECO:0000256" key="1">
    <source>
        <dbReference type="SAM" id="Phobius"/>
    </source>
</evidence>
<organism evidence="2 3">
    <name type="scientific">Leeia aquatica</name>
    <dbReference type="NCBI Taxonomy" id="2725557"/>
    <lineage>
        <taxon>Bacteria</taxon>
        <taxon>Pseudomonadati</taxon>
        <taxon>Pseudomonadota</taxon>
        <taxon>Betaproteobacteria</taxon>
        <taxon>Neisseriales</taxon>
        <taxon>Leeiaceae</taxon>
        <taxon>Leeia</taxon>
    </lineage>
</organism>
<sequence>MKSLNLSALALKHRTLVLYFMLVFMLAGFITYGKLGQKEDPEFTFRLMLVKTLWPGATAQEMQDQVLDKVEKKLQETPYLKYIRSYAKPGEAVTFIEVRGDTPPKEIPDIWYKVRRNIGDIRQNLPQGVLGPFFNDEFGDTYGSIYALTGNGYSMAELRKLSDRARQSLLRVENVKKVELLGVQAEKVYVNFSTTKLAAMGVDPLTIIGTLSQQNGLEPSGFVEAGGNRLYIRTSGEFNSVQSIANTPVRAAGRTFKLSDVAAVYAGYQNPQSFAFHHQGKPGIALAISMAKGGDVIKLGQDLTATIEQLKHELPLGVNIEPVSDQPKVVKNAVNEFMHSLLEAVAIVLAVSFVSLGLRVGVVVALSIPLVLAMTFIAMYLFNIDLQRISLGALIIALGLLVDDAIIAVEMMALKLEQGWDRVRAATFAYTATAFPMLTGTLITVAGFLPVGLAKSAAGEYTFSIFAVVAIALVLSWIVAVTFTPYLGYKLLPELAHHGEEIDVYQKPFYRRFRALVDWCLRHRKLVIALTLLAFLASVFSFKFVQKQFFPTSNRVEVLVDLWLPQGSSWSNTRAEAEKLERKLQGNPHLDSVTTYIGQGSPRFYLPLNQEQENANYAQLMIMTKSLDDREALLKQLNTWFSTDFPNVRGRAVRLENGPPVGYPVQFRVMGPDQKRVRELADRVTTIMRANPNTRNVNQDTLEQARILKLDVDQDKARALGVSTQSLSRTLNLMLVGAPMTQYRDGDQTIDVVARLDPQNTPSLQTLGDLPVSTASGKTVPLSQIATVRMAFEDNLLWHRNRTPVITVRADIAEGWQAPDVSDQIEPELRKLEKAQPPGYHIELGGSKEGSSESQASIAAVMPLMLFVVMTLLMLQLHSFARTFMVLLTAPLGLIGVAIALLLFNQPMGFVANLGIIALAGMIMRNSVILIDQIEHDIREGAHAWQAIVEATVRRFRPIMLTALAAILAMIPLSRSIFWGPMAFAIMGGLLVATVLTLLFLPALYAAWFRVKPQPQPEA</sequence>
<dbReference type="SUPFAM" id="SSF82693">
    <property type="entry name" value="Multidrug efflux transporter AcrB pore domain, PN1, PN2, PC1 and PC2 subdomains"/>
    <property type="match status" value="3"/>
</dbReference>
<reference evidence="2 3" key="1">
    <citation type="submission" date="2020-04" db="EMBL/GenBank/DDBJ databases">
        <title>Draft genome of Leeia sp. IMCC25680.</title>
        <authorList>
            <person name="Song J."/>
            <person name="Cho J.-C."/>
        </authorList>
    </citation>
    <scope>NUCLEOTIDE SEQUENCE [LARGE SCALE GENOMIC DNA]</scope>
    <source>
        <strain evidence="2 3">IMCC25680</strain>
    </source>
</reference>
<keyword evidence="1" id="KW-1133">Transmembrane helix</keyword>
<evidence type="ECO:0000313" key="2">
    <source>
        <dbReference type="EMBL" id="NLR75219.1"/>
    </source>
</evidence>
<dbReference type="Gene3D" id="3.30.70.1430">
    <property type="entry name" value="Multidrug efflux transporter AcrB pore domain"/>
    <property type="match status" value="2"/>
</dbReference>
<keyword evidence="3" id="KW-1185">Reference proteome</keyword>
<dbReference type="RefSeq" id="WP_168876764.1">
    <property type="nucleotide sequence ID" value="NZ_JABAIM010000001.1"/>
</dbReference>
<dbReference type="GO" id="GO:0042910">
    <property type="term" value="F:xenobiotic transmembrane transporter activity"/>
    <property type="evidence" value="ECO:0007669"/>
    <property type="project" value="TreeGrafter"/>
</dbReference>
<dbReference type="Proteomes" id="UP000587991">
    <property type="component" value="Unassembled WGS sequence"/>
</dbReference>
<feature type="transmembrane region" description="Helical" evidence="1">
    <location>
        <begin position="425"/>
        <end position="449"/>
    </location>
</feature>
<dbReference type="Pfam" id="PF00873">
    <property type="entry name" value="ACR_tran"/>
    <property type="match status" value="1"/>
</dbReference>
<feature type="transmembrane region" description="Helical" evidence="1">
    <location>
        <begin position="389"/>
        <end position="413"/>
    </location>
</feature>
<dbReference type="Gene3D" id="1.20.1640.10">
    <property type="entry name" value="Multidrug efflux transporter AcrB transmembrane domain"/>
    <property type="match status" value="2"/>
</dbReference>
<dbReference type="InterPro" id="IPR027463">
    <property type="entry name" value="AcrB_DN_DC_subdom"/>
</dbReference>
<dbReference type="PRINTS" id="PR00702">
    <property type="entry name" value="ACRIFLAVINRP"/>
</dbReference>
<feature type="transmembrane region" description="Helical" evidence="1">
    <location>
        <begin position="526"/>
        <end position="545"/>
    </location>
</feature>
<dbReference type="SUPFAM" id="SSF82714">
    <property type="entry name" value="Multidrug efflux transporter AcrB TolC docking domain, DN and DC subdomains"/>
    <property type="match status" value="2"/>
</dbReference>
<feature type="transmembrane region" description="Helical" evidence="1">
    <location>
        <begin position="910"/>
        <end position="931"/>
    </location>
</feature>
<dbReference type="EMBL" id="JABAIM010000001">
    <property type="protein sequence ID" value="NLR75219.1"/>
    <property type="molecule type" value="Genomic_DNA"/>
</dbReference>
<gene>
    <name evidence="2" type="ORF">HF682_08605</name>
</gene>
<feature type="transmembrane region" description="Helical" evidence="1">
    <location>
        <begin position="363"/>
        <end position="383"/>
    </location>
</feature>
<feature type="transmembrane region" description="Helical" evidence="1">
    <location>
        <begin position="884"/>
        <end position="904"/>
    </location>
</feature>
<accession>A0A847SD13</accession>
<dbReference type="PANTHER" id="PTHR32063">
    <property type="match status" value="1"/>
</dbReference>
<dbReference type="Gene3D" id="3.30.70.1320">
    <property type="entry name" value="Multidrug efflux transporter AcrB pore domain like"/>
    <property type="match status" value="1"/>
</dbReference>
<feature type="transmembrane region" description="Helical" evidence="1">
    <location>
        <begin position="337"/>
        <end position="356"/>
    </location>
</feature>
<keyword evidence="1" id="KW-0812">Transmembrane</keyword>
<dbReference type="Gene3D" id="3.30.70.1440">
    <property type="entry name" value="Multidrug efflux transporter AcrB pore domain"/>
    <property type="match status" value="1"/>
</dbReference>
<feature type="transmembrane region" description="Helical" evidence="1">
    <location>
        <begin position="959"/>
        <end position="978"/>
    </location>
</feature>
<evidence type="ECO:0000313" key="3">
    <source>
        <dbReference type="Proteomes" id="UP000587991"/>
    </source>
</evidence>
<feature type="transmembrane region" description="Helical" evidence="1">
    <location>
        <begin position="984"/>
        <end position="1008"/>
    </location>
</feature>
<feature type="transmembrane region" description="Helical" evidence="1">
    <location>
        <begin position="461"/>
        <end position="483"/>
    </location>
</feature>
<keyword evidence="1" id="KW-0472">Membrane</keyword>
<dbReference type="AlphaFoldDB" id="A0A847SD13"/>
<comment type="caution">
    <text evidence="2">The sequence shown here is derived from an EMBL/GenBank/DDBJ whole genome shotgun (WGS) entry which is preliminary data.</text>
</comment>
<feature type="transmembrane region" description="Helical" evidence="1">
    <location>
        <begin position="16"/>
        <end position="35"/>
    </location>
</feature>
<dbReference type="InterPro" id="IPR001036">
    <property type="entry name" value="Acrflvin-R"/>
</dbReference>
<feature type="transmembrane region" description="Helical" evidence="1">
    <location>
        <begin position="856"/>
        <end position="877"/>
    </location>
</feature>
<protein>
    <submittedName>
        <fullName evidence="2">Efflux RND transporter permease subunit</fullName>
    </submittedName>
</protein>
<dbReference type="Gene3D" id="3.30.2090.10">
    <property type="entry name" value="Multidrug efflux transporter AcrB TolC docking domain, DN and DC subdomains"/>
    <property type="match status" value="2"/>
</dbReference>
<proteinExistence type="predicted"/>
<dbReference type="SUPFAM" id="SSF82866">
    <property type="entry name" value="Multidrug efflux transporter AcrB transmembrane domain"/>
    <property type="match status" value="2"/>
</dbReference>
<dbReference type="GO" id="GO:0005886">
    <property type="term" value="C:plasma membrane"/>
    <property type="evidence" value="ECO:0007669"/>
    <property type="project" value="TreeGrafter"/>
</dbReference>
<name>A0A847SD13_9NEIS</name>